<keyword evidence="3" id="KW-1185">Reference proteome</keyword>
<feature type="region of interest" description="Disordered" evidence="1">
    <location>
        <begin position="130"/>
        <end position="160"/>
    </location>
</feature>
<dbReference type="EMBL" id="OBQD01000003">
    <property type="protein sequence ID" value="SOC37051.1"/>
    <property type="molecule type" value="Genomic_DNA"/>
</dbReference>
<feature type="compositionally biased region" description="Basic and acidic residues" evidence="1">
    <location>
        <begin position="130"/>
        <end position="159"/>
    </location>
</feature>
<evidence type="ECO:0000313" key="3">
    <source>
        <dbReference type="Proteomes" id="UP000219167"/>
    </source>
</evidence>
<dbReference type="RefSeq" id="WP_176526672.1">
    <property type="nucleotide sequence ID" value="NZ_OBQD01000003.1"/>
</dbReference>
<evidence type="ECO:0000313" key="2">
    <source>
        <dbReference type="EMBL" id="SOC37051.1"/>
    </source>
</evidence>
<sequence length="254" mass="28601">MNVAAENERAVIGGNNPPIPEVLAAQYADLISKIEPIAERANALPKKIQSDQDLETVAPVIVDANELSKKLEATRKIEKEPHLSAGREVDAFFNPLVDRLDRIADTFEELSTSYQREKIARERREREAEAARLREAEEKKRAEAEKAKRPDTVERKHDEADELSLQAAQAEEKAAAANKDLGRMQTATGVKVGVRTTWDFRITDYEAIPLEKLRPYLKREHVEQAIRSFVKIQKGSTGLAGVEAFEDVSTNFRR</sequence>
<evidence type="ECO:0000256" key="1">
    <source>
        <dbReference type="SAM" id="MobiDB-lite"/>
    </source>
</evidence>
<dbReference type="AlphaFoldDB" id="A0A285U9S6"/>
<dbReference type="Proteomes" id="UP000219167">
    <property type="component" value="Unassembled WGS sequence"/>
</dbReference>
<organism evidence="2 3">
    <name type="scientific">Rhizobium subbaraonis</name>
    <dbReference type="NCBI Taxonomy" id="908946"/>
    <lineage>
        <taxon>Bacteria</taxon>
        <taxon>Pseudomonadati</taxon>
        <taxon>Pseudomonadota</taxon>
        <taxon>Alphaproteobacteria</taxon>
        <taxon>Hyphomicrobiales</taxon>
        <taxon>Rhizobiaceae</taxon>
        <taxon>Rhizobium/Agrobacterium group</taxon>
        <taxon>Rhizobium</taxon>
    </lineage>
</organism>
<protein>
    <submittedName>
        <fullName evidence="2">Uncharacterized protein</fullName>
    </submittedName>
</protein>
<proteinExistence type="predicted"/>
<accession>A0A285U9S6</accession>
<name>A0A285U9S6_9HYPH</name>
<reference evidence="2 3" key="1">
    <citation type="submission" date="2017-08" db="EMBL/GenBank/DDBJ databases">
        <authorList>
            <person name="de Groot N.N."/>
        </authorList>
    </citation>
    <scope>NUCLEOTIDE SEQUENCE [LARGE SCALE GENOMIC DNA]</scope>
    <source>
        <strain evidence="2 3">JC85</strain>
    </source>
</reference>
<gene>
    <name evidence="2" type="ORF">SAMN05892877_103395</name>
</gene>